<dbReference type="Proteomes" id="UP001354709">
    <property type="component" value="Unassembled WGS sequence"/>
</dbReference>
<feature type="domain" description="Acyl-CoA dehydrogenase/oxidase N-terminal" evidence="9">
    <location>
        <begin position="8"/>
        <end position="120"/>
    </location>
</feature>
<comment type="caution">
    <text evidence="10">The sequence shown here is derived from an EMBL/GenBank/DDBJ whole genome shotgun (WGS) entry which is preliminary data.</text>
</comment>
<comment type="cofactor">
    <cofactor evidence="1 6">
        <name>FAD</name>
        <dbReference type="ChEBI" id="CHEBI:57692"/>
    </cofactor>
</comment>
<dbReference type="InterPro" id="IPR052161">
    <property type="entry name" value="Mycobact_Acyl-CoA_DH"/>
</dbReference>
<dbReference type="EMBL" id="JAZBJO010000022">
    <property type="protein sequence ID" value="MEE4596034.1"/>
    <property type="molecule type" value="Genomic_DNA"/>
</dbReference>
<dbReference type="SUPFAM" id="SSF56645">
    <property type="entry name" value="Acyl-CoA dehydrogenase NM domain-like"/>
    <property type="match status" value="1"/>
</dbReference>
<keyword evidence="3 6" id="KW-0285">Flavoprotein</keyword>
<evidence type="ECO:0000256" key="1">
    <source>
        <dbReference type="ARBA" id="ARBA00001974"/>
    </source>
</evidence>
<dbReference type="InterPro" id="IPR006091">
    <property type="entry name" value="Acyl-CoA_Oxase/DH_mid-dom"/>
</dbReference>
<dbReference type="Gene3D" id="2.40.110.10">
    <property type="entry name" value="Butyryl-CoA Dehydrogenase, subunit A, domain 2"/>
    <property type="match status" value="1"/>
</dbReference>
<dbReference type="Gene3D" id="1.20.140.10">
    <property type="entry name" value="Butyryl-CoA Dehydrogenase, subunit A, domain 3"/>
    <property type="match status" value="1"/>
</dbReference>
<evidence type="ECO:0000259" key="9">
    <source>
        <dbReference type="Pfam" id="PF02771"/>
    </source>
</evidence>
<dbReference type="Pfam" id="PF02771">
    <property type="entry name" value="Acyl-CoA_dh_N"/>
    <property type="match status" value="1"/>
</dbReference>
<dbReference type="PANTHER" id="PTHR43292">
    <property type="entry name" value="ACYL-COA DEHYDROGENASE"/>
    <property type="match status" value="1"/>
</dbReference>
<dbReference type="InterPro" id="IPR046373">
    <property type="entry name" value="Acyl-CoA_Oxase/DH_mid-dom_sf"/>
</dbReference>
<name>A0ABU7Q5Z7_9ACTN</name>
<dbReference type="InterPro" id="IPR006089">
    <property type="entry name" value="Acyl-CoA_DH_CS"/>
</dbReference>
<accession>A0ABU7Q5Z7</accession>
<dbReference type="InterPro" id="IPR009075">
    <property type="entry name" value="AcylCo_DH/oxidase_C"/>
</dbReference>
<proteinExistence type="inferred from homology"/>
<dbReference type="SUPFAM" id="SSF47203">
    <property type="entry name" value="Acyl-CoA dehydrogenase C-terminal domain-like"/>
    <property type="match status" value="1"/>
</dbReference>
<dbReference type="InterPro" id="IPR037069">
    <property type="entry name" value="AcylCoA_DH/ox_N_sf"/>
</dbReference>
<protein>
    <submittedName>
        <fullName evidence="10">Acyl-CoA dehydrogenase family protein</fullName>
    </submittedName>
</protein>
<evidence type="ECO:0000313" key="10">
    <source>
        <dbReference type="EMBL" id="MEE4596034.1"/>
    </source>
</evidence>
<gene>
    <name evidence="10" type="ORF">V2J94_29770</name>
</gene>
<dbReference type="RefSeq" id="WP_330812469.1">
    <property type="nucleotide sequence ID" value="NZ_JAZBJO010000022.1"/>
</dbReference>
<evidence type="ECO:0000256" key="4">
    <source>
        <dbReference type="ARBA" id="ARBA00022827"/>
    </source>
</evidence>
<feature type="domain" description="Acyl-CoA oxidase/dehydrogenase middle" evidence="8">
    <location>
        <begin position="124"/>
        <end position="218"/>
    </location>
</feature>
<dbReference type="PROSITE" id="PS00072">
    <property type="entry name" value="ACYL_COA_DH_1"/>
    <property type="match status" value="1"/>
</dbReference>
<evidence type="ECO:0000256" key="3">
    <source>
        <dbReference type="ARBA" id="ARBA00022630"/>
    </source>
</evidence>
<keyword evidence="11" id="KW-1185">Reference proteome</keyword>
<dbReference type="InterPro" id="IPR013786">
    <property type="entry name" value="AcylCoA_DH/ox_N"/>
</dbReference>
<reference evidence="10 11" key="1">
    <citation type="submission" date="2023-11" db="EMBL/GenBank/DDBJ databases">
        <title>30 novel species of actinomycetes from the DSMZ collection.</title>
        <authorList>
            <person name="Nouioui I."/>
        </authorList>
    </citation>
    <scope>NUCLEOTIDE SEQUENCE [LARGE SCALE GENOMIC DNA]</scope>
    <source>
        <strain evidence="10 11">DSM 41524</strain>
    </source>
</reference>
<evidence type="ECO:0000256" key="2">
    <source>
        <dbReference type="ARBA" id="ARBA00009347"/>
    </source>
</evidence>
<comment type="similarity">
    <text evidence="2 6">Belongs to the acyl-CoA dehydrogenase family.</text>
</comment>
<organism evidence="10 11">
    <name type="scientific">Streptomyces asiaticus subsp. ignotus</name>
    <dbReference type="NCBI Taxonomy" id="3098222"/>
    <lineage>
        <taxon>Bacteria</taxon>
        <taxon>Bacillati</taxon>
        <taxon>Actinomycetota</taxon>
        <taxon>Actinomycetes</taxon>
        <taxon>Kitasatosporales</taxon>
        <taxon>Streptomycetaceae</taxon>
        <taxon>Streptomyces</taxon>
        <taxon>Streptomyces violaceusniger group</taxon>
    </lineage>
</organism>
<evidence type="ECO:0000259" key="7">
    <source>
        <dbReference type="Pfam" id="PF00441"/>
    </source>
</evidence>
<evidence type="ECO:0000313" key="11">
    <source>
        <dbReference type="Proteomes" id="UP001354709"/>
    </source>
</evidence>
<dbReference type="Pfam" id="PF02770">
    <property type="entry name" value="Acyl-CoA_dh_M"/>
    <property type="match status" value="1"/>
</dbReference>
<evidence type="ECO:0000256" key="5">
    <source>
        <dbReference type="ARBA" id="ARBA00023002"/>
    </source>
</evidence>
<dbReference type="PANTHER" id="PTHR43292:SF4">
    <property type="entry name" value="ACYL-COA DEHYDROGENASE FADE34"/>
    <property type="match status" value="1"/>
</dbReference>
<evidence type="ECO:0000259" key="8">
    <source>
        <dbReference type="Pfam" id="PF02770"/>
    </source>
</evidence>
<keyword evidence="4 6" id="KW-0274">FAD</keyword>
<dbReference type="InterPro" id="IPR036250">
    <property type="entry name" value="AcylCo_DH-like_C"/>
</dbReference>
<dbReference type="Gene3D" id="1.10.540.10">
    <property type="entry name" value="Acyl-CoA dehydrogenase/oxidase, N-terminal domain"/>
    <property type="match status" value="1"/>
</dbReference>
<dbReference type="Pfam" id="PF00441">
    <property type="entry name" value="Acyl-CoA_dh_1"/>
    <property type="match status" value="1"/>
</dbReference>
<feature type="domain" description="Acyl-CoA dehydrogenase/oxidase C-terminal" evidence="7">
    <location>
        <begin position="265"/>
        <end position="367"/>
    </location>
</feature>
<dbReference type="InterPro" id="IPR009100">
    <property type="entry name" value="AcylCoA_DH/oxidase_NM_dom_sf"/>
</dbReference>
<keyword evidence="5 6" id="KW-0560">Oxidoreductase</keyword>
<sequence>MMMNAAPDYAALRAQVRQFLASEAEAGRFVPKVDSWVRGFSRDFSKRLAQRGWVAMTVPERFGGAGRTHLERFVVAEELLAAGSPVLAHWAAERQVAPMLLRIGTEEQQRRLLPGIVRGESCFAIGLSEPDSGSDLASVRTKAVRVDGGWEITGQKVWTSAGHLADFMFVLCRTSESSERHEGLSQLMVTMSSAGVSARPISTMSGEAEFAEVFFDRVFVPDTDVIGEVGRGWQQVTMELGWERNGPDRYLSTYPLLARFFELEDESLEVQKGRLAAQLIALRALAFETTTKGQEGLDFAADAALVKDAGTRFEQDSVEDVRRSLSSKVADHPELDAHLKAAQFASPTFTIRGGTNEILRTITARRLVER</sequence>
<evidence type="ECO:0000256" key="6">
    <source>
        <dbReference type="RuleBase" id="RU362125"/>
    </source>
</evidence>